<evidence type="ECO:0000256" key="4">
    <source>
        <dbReference type="ARBA" id="ARBA00022840"/>
    </source>
</evidence>
<dbReference type="InterPro" id="IPR040686">
    <property type="entry name" value="PurK_C"/>
</dbReference>
<dbReference type="Gene3D" id="3.30.1490.20">
    <property type="entry name" value="ATP-grasp fold, A domain"/>
    <property type="match status" value="1"/>
</dbReference>
<dbReference type="InterPro" id="IPR005875">
    <property type="entry name" value="PurK"/>
</dbReference>
<protein>
    <recommendedName>
        <fullName evidence="5 6">N5-carboxyaminoimidazole ribonucleotide synthase</fullName>
        <shortName evidence="5 6">N5-CAIR synthase</shortName>
        <ecNumber evidence="5 6">6.3.4.18</ecNumber>
    </recommendedName>
    <alternativeName>
        <fullName evidence="5 6">5-(carboxyamino)imidazole ribonucleotide synthetase</fullName>
    </alternativeName>
</protein>
<dbReference type="EC" id="6.3.4.18" evidence="5 6"/>
<dbReference type="SUPFAM" id="SSF51246">
    <property type="entry name" value="Rudiment single hybrid motif"/>
    <property type="match status" value="1"/>
</dbReference>
<dbReference type="InterPro" id="IPR003135">
    <property type="entry name" value="ATP-grasp_carboxylate-amine"/>
</dbReference>
<comment type="similarity">
    <text evidence="5 6">Belongs to the PurK/PurT family.</text>
</comment>
<comment type="catalytic activity">
    <reaction evidence="5 6">
        <text>5-amino-1-(5-phospho-beta-D-ribosyl)imidazole + hydrogencarbonate + ATP = 5-carboxyamino-1-(5-phospho-D-ribosyl)imidazole + ADP + phosphate + 2 H(+)</text>
        <dbReference type="Rhea" id="RHEA:19317"/>
        <dbReference type="ChEBI" id="CHEBI:15378"/>
        <dbReference type="ChEBI" id="CHEBI:17544"/>
        <dbReference type="ChEBI" id="CHEBI:30616"/>
        <dbReference type="ChEBI" id="CHEBI:43474"/>
        <dbReference type="ChEBI" id="CHEBI:58730"/>
        <dbReference type="ChEBI" id="CHEBI:137981"/>
        <dbReference type="ChEBI" id="CHEBI:456216"/>
        <dbReference type="EC" id="6.3.4.18"/>
    </reaction>
</comment>
<comment type="subunit">
    <text evidence="5 6">Homodimer.</text>
</comment>
<dbReference type="InterPro" id="IPR011054">
    <property type="entry name" value="Rudment_hybrid_motif"/>
</dbReference>
<dbReference type="UniPathway" id="UPA00074">
    <property type="reaction ID" value="UER00942"/>
</dbReference>
<evidence type="ECO:0000256" key="2">
    <source>
        <dbReference type="ARBA" id="ARBA00022741"/>
    </source>
</evidence>
<proteinExistence type="inferred from homology"/>
<dbReference type="PROSITE" id="PS50975">
    <property type="entry name" value="ATP_GRASP"/>
    <property type="match status" value="1"/>
</dbReference>
<dbReference type="InterPro" id="IPR054350">
    <property type="entry name" value="PurT/PurK_preATP-grasp"/>
</dbReference>
<keyword evidence="4 5" id="KW-0067">ATP-binding</keyword>
<feature type="binding site" evidence="5">
    <location>
        <position position="162"/>
    </location>
    <ligand>
        <name>ATP</name>
        <dbReference type="ChEBI" id="CHEBI:30616"/>
    </ligand>
</feature>
<dbReference type="AlphaFoldDB" id="A0A8H9GHC4"/>
<evidence type="ECO:0000256" key="3">
    <source>
        <dbReference type="ARBA" id="ARBA00022755"/>
    </source>
</evidence>
<dbReference type="PANTHER" id="PTHR11609:SF5">
    <property type="entry name" value="PHOSPHORIBOSYLAMINOIMIDAZOLE CARBOXYLASE"/>
    <property type="match status" value="1"/>
</dbReference>
<reference evidence="8" key="2">
    <citation type="submission" date="2020-09" db="EMBL/GenBank/DDBJ databases">
        <authorList>
            <person name="Sun Q."/>
            <person name="Ohkuma M."/>
        </authorList>
    </citation>
    <scope>NUCLEOTIDE SEQUENCE</scope>
    <source>
        <strain evidence="8">JCM 3051</strain>
    </source>
</reference>
<dbReference type="EMBL" id="BMPT01000008">
    <property type="protein sequence ID" value="GGM27685.1"/>
    <property type="molecule type" value="Genomic_DNA"/>
</dbReference>
<feature type="binding site" evidence="5">
    <location>
        <position position="207"/>
    </location>
    <ligand>
        <name>ATP</name>
        <dbReference type="ChEBI" id="CHEBI:30616"/>
    </ligand>
</feature>
<name>A0A8H9GHC4_9MICO</name>
<dbReference type="HAMAP" id="MF_01928">
    <property type="entry name" value="PurK"/>
    <property type="match status" value="1"/>
</dbReference>
<dbReference type="Pfam" id="PF22660">
    <property type="entry name" value="RS_preATP-grasp-like"/>
    <property type="match status" value="1"/>
</dbReference>
<dbReference type="SUPFAM" id="SSF52440">
    <property type="entry name" value="PreATP-grasp domain"/>
    <property type="match status" value="1"/>
</dbReference>
<dbReference type="GO" id="GO:0005829">
    <property type="term" value="C:cytosol"/>
    <property type="evidence" value="ECO:0007669"/>
    <property type="project" value="TreeGrafter"/>
</dbReference>
<evidence type="ECO:0000259" key="7">
    <source>
        <dbReference type="PROSITE" id="PS50975"/>
    </source>
</evidence>
<keyword evidence="2 5" id="KW-0547">Nucleotide-binding</keyword>
<evidence type="ECO:0000256" key="5">
    <source>
        <dbReference type="HAMAP-Rule" id="MF_01928"/>
    </source>
</evidence>
<reference evidence="8" key="1">
    <citation type="journal article" date="2014" name="Int. J. Syst. Evol. Microbiol.">
        <title>Complete genome sequence of Corynebacterium casei LMG S-19264T (=DSM 44701T), isolated from a smear-ripened cheese.</title>
        <authorList>
            <consortium name="US DOE Joint Genome Institute (JGI-PGF)"/>
            <person name="Walter F."/>
            <person name="Albersmeier A."/>
            <person name="Kalinowski J."/>
            <person name="Ruckert C."/>
        </authorList>
    </citation>
    <scope>NUCLEOTIDE SEQUENCE</scope>
    <source>
        <strain evidence="8">JCM 3051</strain>
    </source>
</reference>
<dbReference type="Proteomes" id="UP000655589">
    <property type="component" value="Unassembled WGS sequence"/>
</dbReference>
<evidence type="ECO:0000313" key="8">
    <source>
        <dbReference type="EMBL" id="GGM27685.1"/>
    </source>
</evidence>
<dbReference type="FunFam" id="3.30.470.20:FF:000029">
    <property type="entry name" value="N5-carboxyaminoimidazole ribonucleotide synthase"/>
    <property type="match status" value="1"/>
</dbReference>
<accession>A0A8H9GHC4</accession>
<dbReference type="NCBIfam" id="NF004680">
    <property type="entry name" value="PRK06019.1-6"/>
    <property type="match status" value="1"/>
</dbReference>
<dbReference type="RefSeq" id="WP_171108657.1">
    <property type="nucleotide sequence ID" value="NZ_BMPT01000008.1"/>
</dbReference>
<dbReference type="NCBIfam" id="TIGR01161">
    <property type="entry name" value="purK"/>
    <property type="match status" value="1"/>
</dbReference>
<dbReference type="NCBIfam" id="NF004679">
    <property type="entry name" value="PRK06019.1-5"/>
    <property type="match status" value="1"/>
</dbReference>
<dbReference type="GO" id="GO:0034028">
    <property type="term" value="F:5-(carboxyamino)imidazole ribonucleotide synthase activity"/>
    <property type="evidence" value="ECO:0007669"/>
    <property type="project" value="UniProtKB-UniRule"/>
</dbReference>
<sequence>MSAPQNRESGPPVVAVVGGGQLARMMAPGAAELGVRLRVLVEDPASSAAQVVTDAPVGAASDEAAIRSLVAPDGGRAAAVLTFEHEHVPNALLADLVEHGTPVRPGPGALVQAQDKIVMRQRLTELGVPCPRWAALPASSPEEGREALAAFLADVGGSAVVKTSRGGYDGKGVRVVTSADDVADWFAAVADGGPQLLVEEKVPFTRELAALVARRPSGEVRAWPVVESVQRDGVCSEVIAPAPRLSAELDERAREIATAVAEGLDVTGVLAVEMFEVPGPDGAPVVLVNELAMRPHNSGHWTIDGAVTSQFEQHLRAVLDLPLGSTEPTAPWTVMANVLGSQLDELTDALPDVLAAYPEARVNLYGKGVRPGRKLGHVNVSGADLDEVRDRAVAAAALLRGEAPVVVDTIIEEKANV</sequence>
<evidence type="ECO:0000256" key="1">
    <source>
        <dbReference type="ARBA" id="ARBA00022598"/>
    </source>
</evidence>
<feature type="domain" description="ATP-grasp" evidence="7">
    <location>
        <begin position="120"/>
        <end position="319"/>
    </location>
</feature>
<dbReference type="InterPro" id="IPR016185">
    <property type="entry name" value="PreATP-grasp_dom_sf"/>
</dbReference>
<dbReference type="Pfam" id="PF02222">
    <property type="entry name" value="ATP-grasp"/>
    <property type="match status" value="1"/>
</dbReference>
<dbReference type="InterPro" id="IPR013815">
    <property type="entry name" value="ATP_grasp_subdomain_1"/>
</dbReference>
<comment type="function">
    <text evidence="5">Catalyzes the ATP-dependent conversion of 5-aminoimidazole ribonucleotide (AIR) and HCO(3)(-) to N5-carboxyaminoimidazole ribonucleotide (N5-CAIR).</text>
</comment>
<dbReference type="Pfam" id="PF17769">
    <property type="entry name" value="PurK_C"/>
    <property type="match status" value="1"/>
</dbReference>
<keyword evidence="9" id="KW-1185">Reference proteome</keyword>
<comment type="caution">
    <text evidence="8">The sequence shown here is derived from an EMBL/GenBank/DDBJ whole genome shotgun (WGS) entry which is preliminary data.</text>
</comment>
<comment type="function">
    <text evidence="6">Catalyzes the ATP-dependent conversion of 5-aminoimidazole ribonucleotide (AIR) and HCO(3)- to N5-carboxyaminoimidazole ribonucleotide (N5-CAIR).</text>
</comment>
<evidence type="ECO:0000313" key="9">
    <source>
        <dbReference type="Proteomes" id="UP000655589"/>
    </source>
</evidence>
<feature type="binding site" evidence="5">
    <location>
        <begin position="199"/>
        <end position="202"/>
    </location>
    <ligand>
        <name>ATP</name>
        <dbReference type="ChEBI" id="CHEBI:30616"/>
    </ligand>
</feature>
<dbReference type="GO" id="GO:0006189">
    <property type="term" value="P:'de novo' IMP biosynthetic process"/>
    <property type="evidence" value="ECO:0007669"/>
    <property type="project" value="UniProtKB-UniRule"/>
</dbReference>
<dbReference type="GO" id="GO:0004638">
    <property type="term" value="F:phosphoribosylaminoimidazole carboxylase activity"/>
    <property type="evidence" value="ECO:0007669"/>
    <property type="project" value="InterPro"/>
</dbReference>
<gene>
    <name evidence="5 6 8" type="primary">purK</name>
    <name evidence="8" type="ORF">GCM10010102_24250</name>
</gene>
<dbReference type="InterPro" id="IPR011761">
    <property type="entry name" value="ATP-grasp"/>
</dbReference>
<dbReference type="GO" id="GO:0005524">
    <property type="term" value="F:ATP binding"/>
    <property type="evidence" value="ECO:0007669"/>
    <property type="project" value="UniProtKB-UniRule"/>
</dbReference>
<feature type="binding site" evidence="5">
    <location>
        <begin position="289"/>
        <end position="290"/>
    </location>
    <ligand>
        <name>ATP</name>
        <dbReference type="ChEBI" id="CHEBI:30616"/>
    </ligand>
</feature>
<organism evidence="8 9">
    <name type="scientific">Promicromonospora citrea</name>
    <dbReference type="NCBI Taxonomy" id="43677"/>
    <lineage>
        <taxon>Bacteria</taxon>
        <taxon>Bacillati</taxon>
        <taxon>Actinomycetota</taxon>
        <taxon>Actinomycetes</taxon>
        <taxon>Micrococcales</taxon>
        <taxon>Promicromonosporaceae</taxon>
        <taxon>Promicromonospora</taxon>
    </lineage>
</organism>
<dbReference type="Gene3D" id="3.30.470.20">
    <property type="entry name" value="ATP-grasp fold, B domain"/>
    <property type="match status" value="1"/>
</dbReference>
<keyword evidence="3 5" id="KW-0658">Purine biosynthesis</keyword>
<dbReference type="PANTHER" id="PTHR11609">
    <property type="entry name" value="PURINE BIOSYNTHESIS PROTEIN 6/7, PUR6/7"/>
    <property type="match status" value="1"/>
</dbReference>
<keyword evidence="1 5" id="KW-0436">Ligase</keyword>
<dbReference type="Gene3D" id="3.40.50.20">
    <property type="match status" value="1"/>
</dbReference>
<feature type="binding site" evidence="5">
    <location>
        <position position="116"/>
    </location>
    <ligand>
        <name>ATP</name>
        <dbReference type="ChEBI" id="CHEBI:30616"/>
    </ligand>
</feature>
<comment type="pathway">
    <text evidence="5 6">Purine metabolism; IMP biosynthesis via de novo pathway; 5-amino-1-(5-phospho-D-ribosyl)imidazole-4-carboxylate from 5-amino-1-(5-phospho-D-ribosyl)imidazole (N5-CAIR route): step 1/2.</text>
</comment>
<dbReference type="SUPFAM" id="SSF56059">
    <property type="entry name" value="Glutathione synthetase ATP-binding domain-like"/>
    <property type="match status" value="1"/>
</dbReference>
<dbReference type="GO" id="GO:0046872">
    <property type="term" value="F:metal ion binding"/>
    <property type="evidence" value="ECO:0007669"/>
    <property type="project" value="InterPro"/>
</dbReference>
<comment type="caution">
    <text evidence="5">Lacks conserved residue(s) required for the propagation of feature annotation.</text>
</comment>
<evidence type="ECO:0000256" key="6">
    <source>
        <dbReference type="RuleBase" id="RU361200"/>
    </source>
</evidence>